<comment type="caution">
    <text evidence="1">The sequence shown here is derived from an EMBL/GenBank/DDBJ whole genome shotgun (WGS) entry which is preliminary data.</text>
</comment>
<dbReference type="EMBL" id="PYBV01000005">
    <property type="protein sequence ID" value="PYC75022.1"/>
    <property type="molecule type" value="Genomic_DNA"/>
</dbReference>
<proteinExistence type="predicted"/>
<evidence type="ECO:0000313" key="1">
    <source>
        <dbReference type="EMBL" id="PYC75022.1"/>
    </source>
</evidence>
<gene>
    <name evidence="1" type="ORF">C7C45_03850</name>
</gene>
<organism evidence="1 2">
    <name type="scientific">Micromonospora arborensis</name>
    <dbReference type="NCBI Taxonomy" id="2116518"/>
    <lineage>
        <taxon>Bacteria</taxon>
        <taxon>Bacillati</taxon>
        <taxon>Actinomycetota</taxon>
        <taxon>Actinomycetes</taxon>
        <taxon>Micromonosporales</taxon>
        <taxon>Micromonosporaceae</taxon>
        <taxon>Micromonospora</taxon>
    </lineage>
</organism>
<dbReference type="OrthoDB" id="5198515at2"/>
<dbReference type="AlphaFoldDB" id="A0A318NP41"/>
<dbReference type="RefSeq" id="WP_110562238.1">
    <property type="nucleotide sequence ID" value="NZ_PYBV01000005.1"/>
</dbReference>
<accession>A0A318NP41</accession>
<protein>
    <submittedName>
        <fullName evidence="1">Uncharacterized protein</fullName>
    </submittedName>
</protein>
<keyword evidence="2" id="KW-1185">Reference proteome</keyword>
<sequence>MPDRRAYEASVADWPRLRAYAKRVARDTRKPPEGPISYTTTEYQTVEKERVRKYGPFGLFTRRELTSQNQPVTRRIDVAGRHWALDHRNYHIERNTRQRGGTLQEITHEQHTFLLLPDGALKHVVLYEEEVMNVERGVTRAFVKHSHSVRDIDDFQLKSFDFEKTYAEHGTHGRGTKTWGDREPGRRLLVHARGVGLSLALKRLL</sequence>
<dbReference type="Proteomes" id="UP000248333">
    <property type="component" value="Unassembled WGS sequence"/>
</dbReference>
<name>A0A318NP41_9ACTN</name>
<reference evidence="1 2" key="1">
    <citation type="submission" date="2018-03" db="EMBL/GenBank/DDBJ databases">
        <title>Bioinformatic expansion and discovery of thiopeptide antibiotics.</title>
        <authorList>
            <person name="Schwalen C.J."/>
            <person name="Hudson G.A."/>
            <person name="Mitchell D.A."/>
        </authorList>
    </citation>
    <scope>NUCLEOTIDE SEQUENCE [LARGE SCALE GENOMIC DNA]</scope>
    <source>
        <strain evidence="1 2">NRRL 8041</strain>
    </source>
</reference>
<evidence type="ECO:0000313" key="2">
    <source>
        <dbReference type="Proteomes" id="UP000248333"/>
    </source>
</evidence>